<feature type="transmembrane region" description="Helical" evidence="3">
    <location>
        <begin position="158"/>
        <end position="177"/>
    </location>
</feature>
<evidence type="ECO:0000256" key="2">
    <source>
        <dbReference type="SAM" id="MobiDB-lite"/>
    </source>
</evidence>
<evidence type="ECO:0000313" key="4">
    <source>
        <dbReference type="EMBL" id="WNG48318.1"/>
    </source>
</evidence>
<evidence type="ECO:0000256" key="1">
    <source>
        <dbReference type="SAM" id="Coils"/>
    </source>
</evidence>
<feature type="coiled-coil region" evidence="1">
    <location>
        <begin position="210"/>
        <end position="244"/>
    </location>
</feature>
<dbReference type="EMBL" id="CP043494">
    <property type="protein sequence ID" value="WNG48318.1"/>
    <property type="molecule type" value="Genomic_DNA"/>
</dbReference>
<evidence type="ECO:0000313" key="5">
    <source>
        <dbReference type="Proteomes" id="UP001611383"/>
    </source>
</evidence>
<name>A0ABY9WYW1_9BACT</name>
<organism evidence="4 5">
    <name type="scientific">Archangium minus</name>
    <dbReference type="NCBI Taxonomy" id="83450"/>
    <lineage>
        <taxon>Bacteria</taxon>
        <taxon>Pseudomonadati</taxon>
        <taxon>Myxococcota</taxon>
        <taxon>Myxococcia</taxon>
        <taxon>Myxococcales</taxon>
        <taxon>Cystobacterineae</taxon>
        <taxon>Archangiaceae</taxon>
        <taxon>Archangium</taxon>
    </lineage>
</organism>
<dbReference type="Proteomes" id="UP001611383">
    <property type="component" value="Chromosome"/>
</dbReference>
<dbReference type="RefSeq" id="WP_395805677.1">
    <property type="nucleotide sequence ID" value="NZ_CP043494.1"/>
</dbReference>
<proteinExistence type="predicted"/>
<protein>
    <submittedName>
        <fullName evidence="4">Uncharacterized protein</fullName>
    </submittedName>
</protein>
<feature type="region of interest" description="Disordered" evidence="2">
    <location>
        <begin position="346"/>
        <end position="397"/>
    </location>
</feature>
<keyword evidence="3" id="KW-0472">Membrane</keyword>
<keyword evidence="3" id="KW-0812">Transmembrane</keyword>
<keyword evidence="1" id="KW-0175">Coiled coil</keyword>
<evidence type="ECO:0000256" key="3">
    <source>
        <dbReference type="SAM" id="Phobius"/>
    </source>
</evidence>
<feature type="transmembrane region" description="Helical" evidence="3">
    <location>
        <begin position="121"/>
        <end position="138"/>
    </location>
</feature>
<sequence>MSLRALAKKALPWIAFALALASLGYTWNWALAKASERHLIHHAFTTGTTKYIFSLCPSTPLVNDLPRWVGDMRGFCQRHHPTWGNVDQGTARAELDIENGSTWEAIQLLSKLVLEVSPAKVLSLLPLVVISLAGLLGLQQRGWLRRHGINPLSVTRGAALAMLVIVMLTLSASLVLLNEQETATMCQVTGSTYANLLSIDARCSQQTMLLRDTQALLEQKKDELEARASELEELKREIASLGAMRDALGTFKTELQSQNESTQQLIMAVTGATLDGISKAVDPLHKDVKGLDQSLKAALQSEELKDLIRREVRSAVQEDVRAVVRGELQDSMKTVLAAGHVQAPPPAAPIQAKASTVAPAKAVPPPPATRKPATSGTQAKPTTPERKQPTAPAQGKR</sequence>
<reference evidence="4 5" key="1">
    <citation type="submission" date="2019-08" db="EMBL/GenBank/DDBJ databases">
        <title>Archangium and Cystobacter genomes.</title>
        <authorList>
            <person name="Chen I.-C.K."/>
            <person name="Wielgoss S."/>
        </authorList>
    </citation>
    <scope>NUCLEOTIDE SEQUENCE [LARGE SCALE GENOMIC DNA]</scope>
    <source>
        <strain evidence="4 5">Cbm 6</strain>
    </source>
</reference>
<gene>
    <name evidence="4" type="ORF">F0U60_32455</name>
</gene>
<feature type="compositionally biased region" description="Low complexity" evidence="2">
    <location>
        <begin position="349"/>
        <end position="361"/>
    </location>
</feature>
<accession>A0ABY9WYW1</accession>
<keyword evidence="5" id="KW-1185">Reference proteome</keyword>
<keyword evidence="3" id="KW-1133">Transmembrane helix</keyword>